<dbReference type="InterPro" id="IPR035952">
    <property type="entry name" value="Rhomboid-like_sf"/>
</dbReference>
<accession>A0A3S4UPP4</accession>
<proteinExistence type="inferred from homology"/>
<dbReference type="EMBL" id="LR134441">
    <property type="protein sequence ID" value="VEH95978.1"/>
    <property type="molecule type" value="Genomic_DNA"/>
</dbReference>
<dbReference type="KEGG" id="cant:NCTC13489_00294"/>
<evidence type="ECO:0000256" key="7">
    <source>
        <dbReference type="SAM" id="Phobius"/>
    </source>
</evidence>
<dbReference type="Proteomes" id="UP000028349">
    <property type="component" value="Unassembled WGS sequence"/>
</dbReference>
<keyword evidence="3 7" id="KW-0812">Transmembrane</keyword>
<keyword evidence="4" id="KW-0378">Hydrolase</keyword>
<organism evidence="10 12">
    <name type="scientific">Kaistella antarctica</name>
    <dbReference type="NCBI Taxonomy" id="266748"/>
    <lineage>
        <taxon>Bacteria</taxon>
        <taxon>Pseudomonadati</taxon>
        <taxon>Bacteroidota</taxon>
        <taxon>Flavobacteriia</taxon>
        <taxon>Flavobacteriales</taxon>
        <taxon>Weeksellaceae</taxon>
        <taxon>Chryseobacterium group</taxon>
        <taxon>Kaistella</taxon>
    </lineage>
</organism>
<sequence>MSTVLLIIIAATAIISYIAFSNHAMFEKYKFNVGAILRNKEYVRLISAGFLHADLMHLLLNMYVLYMFSQPIFETFGTVGFLIIYFGSILLGNLFSLYLYKNQSWYSAIGASGGVSGIIFASVALYPDVIQIGIIFLPPEFSVPGYIFGLLYFGYSVYMMLNPKQNDNIGHAAHLGGAFFGLIYTVAMFPMVAVDNALFLGIMSLPLIYMAYQVFYKKKIG</sequence>
<gene>
    <name evidence="9" type="ORF">HY04_01655</name>
    <name evidence="10" type="ORF">NCTC13489_00294</name>
</gene>
<keyword evidence="6 7" id="KW-0472">Membrane</keyword>
<dbReference type="EMBL" id="JPEP01000001">
    <property type="protein sequence ID" value="KEY19954.1"/>
    <property type="molecule type" value="Genomic_DNA"/>
</dbReference>
<dbReference type="Pfam" id="PF01694">
    <property type="entry name" value="Rhomboid"/>
    <property type="match status" value="1"/>
</dbReference>
<dbReference type="GO" id="GO:0016020">
    <property type="term" value="C:membrane"/>
    <property type="evidence" value="ECO:0007669"/>
    <property type="project" value="UniProtKB-SubCell"/>
</dbReference>
<feature type="transmembrane region" description="Helical" evidence="7">
    <location>
        <begin position="173"/>
        <end position="192"/>
    </location>
</feature>
<dbReference type="OrthoDB" id="9807874at2"/>
<feature type="transmembrane region" description="Helical" evidence="7">
    <location>
        <begin position="78"/>
        <end position="100"/>
    </location>
</feature>
<feature type="transmembrane region" description="Helical" evidence="7">
    <location>
        <begin position="6"/>
        <end position="24"/>
    </location>
</feature>
<keyword evidence="9" id="KW-0645">Protease</keyword>
<evidence type="ECO:0000256" key="2">
    <source>
        <dbReference type="ARBA" id="ARBA00009045"/>
    </source>
</evidence>
<dbReference type="Proteomes" id="UP000270036">
    <property type="component" value="Chromosome"/>
</dbReference>
<feature type="transmembrane region" description="Helical" evidence="7">
    <location>
        <begin position="45"/>
        <end position="66"/>
    </location>
</feature>
<dbReference type="PANTHER" id="PTHR43731:SF14">
    <property type="entry name" value="PRESENILIN-ASSOCIATED RHOMBOID-LIKE PROTEIN, MITOCHONDRIAL"/>
    <property type="match status" value="1"/>
</dbReference>
<evidence type="ECO:0000313" key="12">
    <source>
        <dbReference type="Proteomes" id="UP000270036"/>
    </source>
</evidence>
<dbReference type="Gene3D" id="1.20.1540.10">
    <property type="entry name" value="Rhomboid-like"/>
    <property type="match status" value="1"/>
</dbReference>
<evidence type="ECO:0000259" key="8">
    <source>
        <dbReference type="Pfam" id="PF01694"/>
    </source>
</evidence>
<evidence type="ECO:0000256" key="3">
    <source>
        <dbReference type="ARBA" id="ARBA00022692"/>
    </source>
</evidence>
<evidence type="ECO:0000256" key="4">
    <source>
        <dbReference type="ARBA" id="ARBA00022801"/>
    </source>
</evidence>
<dbReference type="SUPFAM" id="SSF144091">
    <property type="entry name" value="Rhomboid-like"/>
    <property type="match status" value="1"/>
</dbReference>
<reference evidence="9 11" key="1">
    <citation type="submission" date="2014-07" db="EMBL/GenBank/DDBJ databases">
        <authorList>
            <person name="Pisani N.G."/>
            <person name="Newman J.D."/>
        </authorList>
    </citation>
    <scope>NUCLEOTIDE SEQUENCE [LARGE SCALE GENOMIC DNA]</scope>
    <source>
        <strain evidence="9 11">LMG 24720</strain>
    </source>
</reference>
<keyword evidence="11" id="KW-1185">Reference proteome</keyword>
<evidence type="ECO:0000256" key="1">
    <source>
        <dbReference type="ARBA" id="ARBA00004141"/>
    </source>
</evidence>
<dbReference type="GO" id="GO:0004252">
    <property type="term" value="F:serine-type endopeptidase activity"/>
    <property type="evidence" value="ECO:0007669"/>
    <property type="project" value="InterPro"/>
</dbReference>
<evidence type="ECO:0000256" key="5">
    <source>
        <dbReference type="ARBA" id="ARBA00022989"/>
    </source>
</evidence>
<evidence type="ECO:0000256" key="6">
    <source>
        <dbReference type="ARBA" id="ARBA00023136"/>
    </source>
</evidence>
<dbReference type="PANTHER" id="PTHR43731">
    <property type="entry name" value="RHOMBOID PROTEASE"/>
    <property type="match status" value="1"/>
</dbReference>
<evidence type="ECO:0000313" key="10">
    <source>
        <dbReference type="EMBL" id="VEH95978.1"/>
    </source>
</evidence>
<evidence type="ECO:0000313" key="9">
    <source>
        <dbReference type="EMBL" id="KEY19954.1"/>
    </source>
</evidence>
<name>A0A3S4UPP4_9FLAO</name>
<evidence type="ECO:0000313" key="11">
    <source>
        <dbReference type="Proteomes" id="UP000028349"/>
    </source>
</evidence>
<comment type="subcellular location">
    <subcellularLocation>
        <location evidence="1">Membrane</location>
        <topology evidence="1">Multi-pass membrane protein</topology>
    </subcellularLocation>
</comment>
<feature type="transmembrane region" description="Helical" evidence="7">
    <location>
        <begin position="143"/>
        <end position="161"/>
    </location>
</feature>
<dbReference type="RefSeq" id="WP_034716492.1">
    <property type="nucleotide sequence ID" value="NZ_FOIX01000002.1"/>
</dbReference>
<feature type="domain" description="Peptidase S54 rhomboid" evidence="8">
    <location>
        <begin position="40"/>
        <end position="189"/>
    </location>
</feature>
<reference evidence="10 12" key="2">
    <citation type="submission" date="2018-12" db="EMBL/GenBank/DDBJ databases">
        <authorList>
            <consortium name="Pathogen Informatics"/>
        </authorList>
    </citation>
    <scope>NUCLEOTIDE SEQUENCE [LARGE SCALE GENOMIC DNA]</scope>
    <source>
        <strain evidence="10 12">NCTC13489</strain>
    </source>
</reference>
<feature type="transmembrane region" description="Helical" evidence="7">
    <location>
        <begin position="112"/>
        <end position="137"/>
    </location>
</feature>
<dbReference type="STRING" id="266748.HY04_01655"/>
<dbReference type="InterPro" id="IPR022764">
    <property type="entry name" value="Peptidase_S54_rhomboid_dom"/>
</dbReference>
<dbReference type="GO" id="GO:0006508">
    <property type="term" value="P:proteolysis"/>
    <property type="evidence" value="ECO:0007669"/>
    <property type="project" value="UniProtKB-KW"/>
</dbReference>
<comment type="similarity">
    <text evidence="2">Belongs to the peptidase S54 family.</text>
</comment>
<dbReference type="AlphaFoldDB" id="A0A3S4UPP4"/>
<feature type="transmembrane region" description="Helical" evidence="7">
    <location>
        <begin position="198"/>
        <end position="216"/>
    </location>
</feature>
<dbReference type="InterPro" id="IPR050925">
    <property type="entry name" value="Rhomboid_protease_S54"/>
</dbReference>
<keyword evidence="5 7" id="KW-1133">Transmembrane helix</keyword>
<protein>
    <submittedName>
        <fullName evidence="9">Protease</fullName>
    </submittedName>
    <submittedName>
        <fullName evidence="10">Rhombosortase</fullName>
    </submittedName>
</protein>